<dbReference type="InterPro" id="IPR013785">
    <property type="entry name" value="Aldolase_TIM"/>
</dbReference>
<name>A0A2A7SCU8_BURGA</name>
<dbReference type="InterPro" id="IPR004352">
    <property type="entry name" value="GH114_TIM-barrel"/>
</dbReference>
<keyword evidence="1" id="KW-0732">Signal</keyword>
<evidence type="ECO:0000313" key="4">
    <source>
        <dbReference type="Proteomes" id="UP000220629"/>
    </source>
</evidence>
<feature type="domain" description="Glycoside-hydrolase family GH114 TIM-barrel" evidence="2">
    <location>
        <begin position="61"/>
        <end position="290"/>
    </location>
</feature>
<sequence>MKHAYKWFGAALALVGASALQACGGDSAAAPSPSIGMARVSSEPAPPAALSSRWQPVASDTWQWQLRGKLNRGYAVAIYDIDLFDNSAQTIADLHQAGRKVVCYFSAGSSEDWRPDFGQFAPADKGKVVKRSPDSDWEGENWLDTRSANVRAIMTARLDRAVAKGCDGVEPDNVDAYANDSGFPLAPADQADFNRFIAAEAHRRNLAVGLKNDVDQVALLAPSFDFAVNEECHEQGECDKYGPFTSANKPVLNAEYEASYRTSAGQRALCADARARKLRTLVLSMDLDDSYRFSCD</sequence>
<accession>A0A2A7SCU8</accession>
<dbReference type="RefSeq" id="WP_096752263.1">
    <property type="nucleotide sequence ID" value="NZ_CADEPO010000007.1"/>
</dbReference>
<proteinExistence type="predicted"/>
<dbReference type="EMBL" id="PDDY01000001">
    <property type="protein sequence ID" value="PEH41273.1"/>
    <property type="molecule type" value="Genomic_DNA"/>
</dbReference>
<dbReference type="Gene3D" id="3.20.20.70">
    <property type="entry name" value="Aldolase class I"/>
    <property type="match status" value="1"/>
</dbReference>
<reference evidence="4" key="1">
    <citation type="submission" date="2017-09" db="EMBL/GenBank/DDBJ databases">
        <title>FDA dAtabase for Regulatory Grade micrObial Sequences (FDA-ARGOS): Supporting development and validation of Infectious Disease Dx tests.</title>
        <authorList>
            <person name="Minogue T."/>
            <person name="Wolcott M."/>
            <person name="Wasieloski L."/>
            <person name="Aguilar W."/>
            <person name="Moore D."/>
            <person name="Tallon L."/>
            <person name="Sadzewicz L."/>
            <person name="Ott S."/>
            <person name="Zhao X."/>
            <person name="Nagaraj S."/>
            <person name="Vavikolanu K."/>
            <person name="Aluvathingal J."/>
            <person name="Nadendla S."/>
            <person name="Sichtig H."/>
        </authorList>
    </citation>
    <scope>NUCLEOTIDE SEQUENCE [LARGE SCALE GENOMIC DNA]</scope>
    <source>
        <strain evidence="4">FDAARGOS_390</strain>
    </source>
</reference>
<feature type="chain" id="PRO_5012698828" evidence="1">
    <location>
        <begin position="23"/>
        <end position="296"/>
    </location>
</feature>
<feature type="signal peptide" evidence="1">
    <location>
        <begin position="1"/>
        <end position="22"/>
    </location>
</feature>
<evidence type="ECO:0000313" key="3">
    <source>
        <dbReference type="EMBL" id="PEH41273.1"/>
    </source>
</evidence>
<comment type="caution">
    <text evidence="3">The sequence shown here is derived from an EMBL/GenBank/DDBJ whole genome shotgun (WGS) entry which is preliminary data.</text>
</comment>
<dbReference type="Pfam" id="PF03537">
    <property type="entry name" value="Glyco_hydro_114"/>
    <property type="match status" value="1"/>
</dbReference>
<dbReference type="PANTHER" id="PTHR35273">
    <property type="entry name" value="ALPHA-1,4 POLYGALACTOSAMINIDASE, PUTATIVE (AFU_ORTHOLOGUE AFUA_3G07890)-RELATED"/>
    <property type="match status" value="1"/>
</dbReference>
<dbReference type="InterPro" id="IPR017853">
    <property type="entry name" value="GH"/>
</dbReference>
<organism evidence="3 4">
    <name type="scientific">Burkholderia gladioli</name>
    <name type="common">Pseudomonas marginata</name>
    <name type="synonym">Phytomonas marginata</name>
    <dbReference type="NCBI Taxonomy" id="28095"/>
    <lineage>
        <taxon>Bacteria</taxon>
        <taxon>Pseudomonadati</taxon>
        <taxon>Pseudomonadota</taxon>
        <taxon>Betaproteobacteria</taxon>
        <taxon>Burkholderiales</taxon>
        <taxon>Burkholderiaceae</taxon>
        <taxon>Burkholderia</taxon>
    </lineage>
</organism>
<dbReference type="PANTHER" id="PTHR35273:SF2">
    <property type="entry name" value="ALPHA-GALACTOSIDASE"/>
    <property type="match status" value="1"/>
</dbReference>
<evidence type="ECO:0000256" key="1">
    <source>
        <dbReference type="SAM" id="SignalP"/>
    </source>
</evidence>
<dbReference type="Proteomes" id="UP000220629">
    <property type="component" value="Unassembled WGS sequence"/>
</dbReference>
<gene>
    <name evidence="3" type="ORF">CRM94_03350</name>
</gene>
<dbReference type="PROSITE" id="PS51257">
    <property type="entry name" value="PROKAR_LIPOPROTEIN"/>
    <property type="match status" value="1"/>
</dbReference>
<dbReference type="SUPFAM" id="SSF51445">
    <property type="entry name" value="(Trans)glycosidases"/>
    <property type="match status" value="1"/>
</dbReference>
<dbReference type="AlphaFoldDB" id="A0A2A7SCU8"/>
<evidence type="ECO:0000259" key="2">
    <source>
        <dbReference type="Pfam" id="PF03537"/>
    </source>
</evidence>
<protein>
    <submittedName>
        <fullName evidence="3">Endo alpha-1,4 polygalactosaminidase</fullName>
    </submittedName>
</protein>